<feature type="transmembrane region" description="Helical" evidence="1">
    <location>
        <begin position="160"/>
        <end position="180"/>
    </location>
</feature>
<feature type="transmembrane region" description="Helical" evidence="1">
    <location>
        <begin position="246"/>
        <end position="265"/>
    </location>
</feature>
<dbReference type="EMBL" id="VFFF01000001">
    <property type="protein sequence ID" value="TNY33266.1"/>
    <property type="molecule type" value="Genomic_DNA"/>
</dbReference>
<feature type="transmembrane region" description="Helical" evidence="1">
    <location>
        <begin position="277"/>
        <end position="302"/>
    </location>
</feature>
<dbReference type="InterPro" id="IPR038731">
    <property type="entry name" value="RgtA/B/C-like"/>
</dbReference>
<comment type="caution">
    <text evidence="3">The sequence shown here is derived from an EMBL/GenBank/DDBJ whole genome shotgun (WGS) entry which is preliminary data.</text>
</comment>
<feature type="domain" description="Glycosyltransferase RgtA/B/C/D-like" evidence="2">
    <location>
        <begin position="189"/>
        <end position="323"/>
    </location>
</feature>
<feature type="transmembrane region" description="Helical" evidence="1">
    <location>
        <begin position="192"/>
        <end position="213"/>
    </location>
</feature>
<evidence type="ECO:0000313" key="3">
    <source>
        <dbReference type="EMBL" id="TNY33266.1"/>
    </source>
</evidence>
<sequence>MGHHQPVHLLDGGGDIGGLVVGRHDDGEVPGQSSCPFPIAGSGPRRLAAVLARGRTSKQGNRLAAAGGSGSYRAGSRRRAGMRIEKSPLAIAAIVAALVIAGGWLRLSGTDWDGFAFLNPDERHLVFMLTDMLEVTDRGDGGLLSGILDGAGAAVNPRTIGFFNVYGDLPLLAMLGLLSGSEARGFQELIEAGRTVTALIDTATILAVFFLAHALCRRIWPALGAAAVYALAPTALQLANFYASDTWLVAGYAWCLLGLVALPGGSVRHALAAGVGFGLALACKITGAWLIFPALLAVGLSARESGWRLASTQLLAGLVATLVTLRLASPFLFDGLLPAASAVEDFRELFAMKVMEIPPTWQWEAGYPAAAFLRDFTLFGLGPAGVALLLAGVPWMRGRALILLVAFVGVLLTVLFDFVSALRYAAPALPAGAALAALALSRMPRAVSLLLLVVAGWWGAGAVLLHDGNHPRLDASRWIWAQDGVTVIANESAWDEGLPVAVSLEAGGPQRWPQERFTLLDLDITGAEDADKAARIASMLAEADLVAVSSGRQSEQMPRLPERFPLTTAYYRWLETDACIERVWHADRGYPLPGLRLDDAFAQEPWRVYDHPIVSLYAPLDCYDAAALEARLLEALR</sequence>
<organism evidence="3 4">
    <name type="scientific">Pelagovum pacificum</name>
    <dbReference type="NCBI Taxonomy" id="2588711"/>
    <lineage>
        <taxon>Bacteria</taxon>
        <taxon>Pseudomonadati</taxon>
        <taxon>Pseudomonadota</taxon>
        <taxon>Alphaproteobacteria</taxon>
        <taxon>Rhodobacterales</taxon>
        <taxon>Paracoccaceae</taxon>
        <taxon>Pelagovum</taxon>
    </lineage>
</organism>
<keyword evidence="1" id="KW-0812">Transmembrane</keyword>
<gene>
    <name evidence="3" type="ORF">FHY64_08325</name>
</gene>
<reference evidence="3 4" key="1">
    <citation type="submission" date="2019-06" db="EMBL/GenBank/DDBJ databases">
        <title>Genome of new Rhodobacteraceae sp. SM1903.</title>
        <authorList>
            <person name="Ren X."/>
        </authorList>
    </citation>
    <scope>NUCLEOTIDE SEQUENCE [LARGE SCALE GENOMIC DNA]</scope>
    <source>
        <strain evidence="3 4">SM1903</strain>
    </source>
</reference>
<keyword evidence="4" id="KW-1185">Reference proteome</keyword>
<evidence type="ECO:0000256" key="1">
    <source>
        <dbReference type="SAM" id="Phobius"/>
    </source>
</evidence>
<accession>A0A5C5GIK9</accession>
<feature type="transmembrane region" description="Helical" evidence="1">
    <location>
        <begin position="400"/>
        <end position="426"/>
    </location>
</feature>
<dbReference type="AlphaFoldDB" id="A0A5C5GIK9"/>
<protein>
    <recommendedName>
        <fullName evidence="2">Glycosyltransferase RgtA/B/C/D-like domain-containing protein</fullName>
    </recommendedName>
</protein>
<dbReference type="Pfam" id="PF13231">
    <property type="entry name" value="PMT_2"/>
    <property type="match status" value="1"/>
</dbReference>
<evidence type="ECO:0000259" key="2">
    <source>
        <dbReference type="Pfam" id="PF13231"/>
    </source>
</evidence>
<feature type="transmembrane region" description="Helical" evidence="1">
    <location>
        <begin position="219"/>
        <end position="239"/>
    </location>
</feature>
<feature type="transmembrane region" description="Helical" evidence="1">
    <location>
        <begin position="376"/>
        <end position="393"/>
    </location>
</feature>
<proteinExistence type="predicted"/>
<keyword evidence="1" id="KW-0472">Membrane</keyword>
<keyword evidence="1" id="KW-1133">Transmembrane helix</keyword>
<feature type="transmembrane region" description="Helical" evidence="1">
    <location>
        <begin position="314"/>
        <end position="333"/>
    </location>
</feature>
<evidence type="ECO:0000313" key="4">
    <source>
        <dbReference type="Proteomes" id="UP000314011"/>
    </source>
</evidence>
<feature type="transmembrane region" description="Helical" evidence="1">
    <location>
        <begin position="446"/>
        <end position="465"/>
    </location>
</feature>
<name>A0A5C5GIK9_9RHOB</name>
<dbReference type="Proteomes" id="UP000314011">
    <property type="component" value="Unassembled WGS sequence"/>
</dbReference>
<dbReference type="OrthoDB" id="7846816at2"/>
<feature type="transmembrane region" description="Helical" evidence="1">
    <location>
        <begin position="87"/>
        <end position="105"/>
    </location>
</feature>